<reference evidence="1" key="1">
    <citation type="submission" date="2022-11" db="EMBL/GenBank/DDBJ databases">
        <authorList>
            <person name="Petersen C."/>
        </authorList>
    </citation>
    <scope>NUCLEOTIDE SEQUENCE</scope>
    <source>
        <strain evidence="1">IBT 30761</strain>
    </source>
</reference>
<gene>
    <name evidence="1" type="ORF">N7532_002625</name>
</gene>
<evidence type="ECO:0000313" key="2">
    <source>
        <dbReference type="Proteomes" id="UP001149074"/>
    </source>
</evidence>
<name>A0A9W9KKT2_9EURO</name>
<accession>A0A9W9KKT2</accession>
<dbReference type="EMBL" id="JAPQKI010000003">
    <property type="protein sequence ID" value="KAJ5109980.1"/>
    <property type="molecule type" value="Genomic_DNA"/>
</dbReference>
<protein>
    <submittedName>
        <fullName evidence="1">Uncharacterized protein</fullName>
    </submittedName>
</protein>
<organism evidence="1 2">
    <name type="scientific">Penicillium argentinense</name>
    <dbReference type="NCBI Taxonomy" id="1131581"/>
    <lineage>
        <taxon>Eukaryota</taxon>
        <taxon>Fungi</taxon>
        <taxon>Dikarya</taxon>
        <taxon>Ascomycota</taxon>
        <taxon>Pezizomycotina</taxon>
        <taxon>Eurotiomycetes</taxon>
        <taxon>Eurotiomycetidae</taxon>
        <taxon>Eurotiales</taxon>
        <taxon>Aspergillaceae</taxon>
        <taxon>Penicillium</taxon>
    </lineage>
</organism>
<dbReference type="OrthoDB" id="5430750at2759"/>
<reference evidence="1" key="2">
    <citation type="journal article" date="2023" name="IMA Fungus">
        <title>Comparative genomic study of the Penicillium genus elucidates a diverse pangenome and 15 lateral gene transfer events.</title>
        <authorList>
            <person name="Petersen C."/>
            <person name="Sorensen T."/>
            <person name="Nielsen M.R."/>
            <person name="Sondergaard T.E."/>
            <person name="Sorensen J.L."/>
            <person name="Fitzpatrick D.A."/>
            <person name="Frisvad J.C."/>
            <person name="Nielsen K.L."/>
        </authorList>
    </citation>
    <scope>NUCLEOTIDE SEQUENCE</scope>
    <source>
        <strain evidence="1">IBT 30761</strain>
    </source>
</reference>
<comment type="caution">
    <text evidence="1">The sequence shown here is derived from an EMBL/GenBank/DDBJ whole genome shotgun (WGS) entry which is preliminary data.</text>
</comment>
<dbReference type="RefSeq" id="XP_056478091.1">
    <property type="nucleotide sequence ID" value="XM_056615119.1"/>
</dbReference>
<dbReference type="AlphaFoldDB" id="A0A9W9KKT2"/>
<evidence type="ECO:0000313" key="1">
    <source>
        <dbReference type="EMBL" id="KAJ5109980.1"/>
    </source>
</evidence>
<keyword evidence="2" id="KW-1185">Reference proteome</keyword>
<dbReference type="Proteomes" id="UP001149074">
    <property type="component" value="Unassembled WGS sequence"/>
</dbReference>
<dbReference type="GeneID" id="81354098"/>
<proteinExistence type="predicted"/>
<sequence length="246" mass="28532">MQACMKWDSKDPDCDREGRIFPLTREEGWVGRISRKSGDGFVFKECVSAVFINVRHEEDCTTYRLLSWRDEEIRDEGHDINKPGIKLDIGDCGKDGVAYADFLTHILRAYATWAATWTDTLDEVDRLVGIQTHDTRDEKLLRTLMFDASFRVSEKYFSVLQMLRIFQNWIDDTQKEFAGLKFNFLQQAWSIRQGSCEKYPDVDMESIEKLADQVKERLDILAESLGDRIEKKKSEVESLRDGVSPP</sequence>